<dbReference type="SMART" id="SM00028">
    <property type="entry name" value="TPR"/>
    <property type="match status" value="3"/>
</dbReference>
<dbReference type="EMBL" id="GU474885">
    <property type="protein sequence ID" value="ADI18303.1"/>
    <property type="molecule type" value="Genomic_DNA"/>
</dbReference>
<dbReference type="GO" id="GO:0072380">
    <property type="term" value="C:TRC complex"/>
    <property type="evidence" value="ECO:0007669"/>
    <property type="project" value="TreeGrafter"/>
</dbReference>
<dbReference type="GO" id="GO:0016020">
    <property type="term" value="C:membrane"/>
    <property type="evidence" value="ECO:0007669"/>
    <property type="project" value="TreeGrafter"/>
</dbReference>
<dbReference type="Gene3D" id="1.25.40.10">
    <property type="entry name" value="Tetratricopeptide repeat domain"/>
    <property type="match status" value="1"/>
</dbReference>
<dbReference type="InterPro" id="IPR047150">
    <property type="entry name" value="SGT"/>
</dbReference>
<evidence type="ECO:0000256" key="3">
    <source>
        <dbReference type="PROSITE-ProRule" id="PRU00339"/>
    </source>
</evidence>
<dbReference type="AlphaFoldDB" id="E0XV62"/>
<dbReference type="PANTHER" id="PTHR45831:SF2">
    <property type="entry name" value="LD24721P"/>
    <property type="match status" value="1"/>
</dbReference>
<organism evidence="4">
    <name type="scientific">uncultured Chromatiales bacterium HF0200_41F04</name>
    <dbReference type="NCBI Taxonomy" id="710740"/>
    <lineage>
        <taxon>Bacteria</taxon>
        <taxon>Pseudomonadati</taxon>
        <taxon>Pseudomonadota</taxon>
        <taxon>Gammaproteobacteria</taxon>
        <taxon>Chromatiales</taxon>
        <taxon>environmental samples</taxon>
    </lineage>
</organism>
<sequence length="197" mass="22715">MTDSRQNSNLAETKMSLFVVIMLLLAFSTNSRADQSDPKLDNLFVLLRDANNKITASQMERKIWAIWRQAPNDTAFQIMRRAQTAMDKRDFKSSIRLLDKLVAHAPKFAEAWNQRAIALYLVADYDASLRDINQTLALEPRHFGAMAGRGQVYLHLNEHELALNAFQAALEWNPWMANVRSYVFMIRKHIRSLPKPI</sequence>
<evidence type="ECO:0000313" key="4">
    <source>
        <dbReference type="EMBL" id="ADI18303.1"/>
    </source>
</evidence>
<proteinExistence type="predicted"/>
<dbReference type="InterPro" id="IPR019734">
    <property type="entry name" value="TPR_rpt"/>
</dbReference>
<dbReference type="GO" id="GO:0060090">
    <property type="term" value="F:molecular adaptor activity"/>
    <property type="evidence" value="ECO:0007669"/>
    <property type="project" value="TreeGrafter"/>
</dbReference>
<evidence type="ECO:0000256" key="1">
    <source>
        <dbReference type="ARBA" id="ARBA00022737"/>
    </source>
</evidence>
<name>E0XV62_9GAMM</name>
<dbReference type="PANTHER" id="PTHR45831">
    <property type="entry name" value="LD24721P"/>
    <property type="match status" value="1"/>
</dbReference>
<dbReference type="SUPFAM" id="SSF48452">
    <property type="entry name" value="TPR-like"/>
    <property type="match status" value="1"/>
</dbReference>
<dbReference type="Pfam" id="PF13432">
    <property type="entry name" value="TPR_16"/>
    <property type="match status" value="2"/>
</dbReference>
<accession>E0XV62</accession>
<reference evidence="4" key="1">
    <citation type="journal article" date="2011" name="Environ. Microbiol.">
        <title>Time-series analyses of Monterey Bay coastal microbial picoplankton using a 'genome proxy' microarray.</title>
        <authorList>
            <person name="Rich V.I."/>
            <person name="Pham V.D."/>
            <person name="Eppley J."/>
            <person name="Shi Y."/>
            <person name="DeLong E.F."/>
        </authorList>
    </citation>
    <scope>NUCLEOTIDE SEQUENCE</scope>
</reference>
<keyword evidence="2 3" id="KW-0802">TPR repeat</keyword>
<feature type="repeat" description="TPR" evidence="3">
    <location>
        <begin position="143"/>
        <end position="176"/>
    </location>
</feature>
<dbReference type="PROSITE" id="PS50005">
    <property type="entry name" value="TPR"/>
    <property type="match status" value="2"/>
</dbReference>
<protein>
    <submittedName>
        <fullName evidence="4">FOG: tpr repeat-protein</fullName>
    </submittedName>
</protein>
<dbReference type="GO" id="GO:0006620">
    <property type="term" value="P:post-translational protein targeting to endoplasmic reticulum membrane"/>
    <property type="evidence" value="ECO:0007669"/>
    <property type="project" value="TreeGrafter"/>
</dbReference>
<dbReference type="InterPro" id="IPR011990">
    <property type="entry name" value="TPR-like_helical_dom_sf"/>
</dbReference>
<keyword evidence="1" id="KW-0677">Repeat</keyword>
<feature type="repeat" description="TPR" evidence="3">
    <location>
        <begin position="109"/>
        <end position="142"/>
    </location>
</feature>
<evidence type="ECO:0000256" key="2">
    <source>
        <dbReference type="ARBA" id="ARBA00022803"/>
    </source>
</evidence>